<dbReference type="AlphaFoldDB" id="A0A6N2X069"/>
<gene>
    <name evidence="1" type="ORF">BILFYP9_04029</name>
</gene>
<proteinExistence type="predicted"/>
<organism evidence="1">
    <name type="scientific">Bacteroides intestinalis</name>
    <dbReference type="NCBI Taxonomy" id="329854"/>
    <lineage>
        <taxon>Bacteria</taxon>
        <taxon>Pseudomonadati</taxon>
        <taxon>Bacteroidota</taxon>
        <taxon>Bacteroidia</taxon>
        <taxon>Bacteroidales</taxon>
        <taxon>Bacteroidaceae</taxon>
        <taxon>Bacteroides</taxon>
    </lineage>
</organism>
<sequence length="53" mass="6022">MFEDMGTDGLSLFSADKINYTLTILNKFVCFVSLSDFALSLRLINKPFDIVTR</sequence>
<reference evidence="1" key="1">
    <citation type="submission" date="2019-11" db="EMBL/GenBank/DDBJ databases">
        <authorList>
            <person name="Feng L."/>
        </authorList>
    </citation>
    <scope>NUCLEOTIDE SEQUENCE</scope>
    <source>
        <strain evidence="1">BintestinalisLFYP9</strain>
    </source>
</reference>
<name>A0A6N2X069_9BACE</name>
<dbReference type="EMBL" id="CACRSU010000048">
    <property type="protein sequence ID" value="VYT47472.1"/>
    <property type="molecule type" value="Genomic_DNA"/>
</dbReference>
<evidence type="ECO:0000313" key="1">
    <source>
        <dbReference type="EMBL" id="VYT47472.1"/>
    </source>
</evidence>
<protein>
    <submittedName>
        <fullName evidence="1">Uncharacterized protein</fullName>
    </submittedName>
</protein>
<accession>A0A6N2X069</accession>